<accession>A0A9W8AS18</accession>
<evidence type="ECO:0000256" key="2">
    <source>
        <dbReference type="PROSITE-ProRule" id="PRU10141"/>
    </source>
</evidence>
<dbReference type="PANTHER" id="PTHR48014:SF21">
    <property type="entry name" value="SERINE_THREONINE-PROTEIN KINASE FRAY2"/>
    <property type="match status" value="1"/>
</dbReference>
<keyword evidence="2" id="KW-0067">ATP-binding</keyword>
<dbReference type="Gene3D" id="3.30.200.20">
    <property type="entry name" value="Phosphorylase Kinase, domain 1"/>
    <property type="match status" value="1"/>
</dbReference>
<evidence type="ECO:0000313" key="7">
    <source>
        <dbReference type="Proteomes" id="UP001150925"/>
    </source>
</evidence>
<evidence type="ECO:0000256" key="3">
    <source>
        <dbReference type="SAM" id="Coils"/>
    </source>
</evidence>
<feature type="region of interest" description="Disordered" evidence="4">
    <location>
        <begin position="482"/>
        <end position="517"/>
    </location>
</feature>
<evidence type="ECO:0000259" key="5">
    <source>
        <dbReference type="PROSITE" id="PS50011"/>
    </source>
</evidence>
<sequence>MTSPPHSAKPVNVNQEETPGASLFHRASVALETRMPRSFPRRKEKYPEQEPTSPVVGSPLAPMGDISSPPLSTSWKESSHLGESTMEDIYRATTTESVLSTGGPSLSNDMDDYCLDVAVGYGSSAVVYKAQHKPTQQVVAIKIIDLDRFERRQIDELRRETQVMSLSKHPNVLPVWAAFVEGSKLHMVTPYLLGGSCLDIIKSGFRKGLDEFSIVLILKQTLQGLDYIHRTGHIHRDVKAGNLLIDNQGVVKLADFGVSSSLTDTVGDERRGARMTFVGTPCWMAPEVMEQKAYDARADIWSLGITALELANGRAPLADLPALKVLMVTLAQPPPTLNRDTTHHKYTRQFKDMIDSCLQKQPSKRPAAQKVLQHPFFRPARKVRGYSHLVQTLLRRVPVLEKREHRPKEYPKETFSRGVSWDFSLVPTPQHEGHADYFADVAEGVNSAHLSESNQQEASETDPLTSKLFKTAPLSISTTATAANGAGSHNVDTVPRNPSPQPVSATAGDGNAVGGGGANFKVGRFSVSTTGMSGPGNTSGPTPAMSGEGAVYSALSSPMVSMAGSGVYPRSMGEIEPLESREGGNVGGQSGNRRGRFAVSKPTVPEATTSAPSDIGHSPVPLNRRITDPEMVSSAVTETPKDELTRALVAQLEVLQRHNQDQTNLLRRLWSLIPPTTSPSSTGAALTGPDTTGGDPAGSAELSDEPTTQKQSALTREESTQSEKPTTPDFVELVTNLQTILRDLTVENARLREENASLRAGLDQ</sequence>
<dbReference type="GO" id="GO:0005524">
    <property type="term" value="F:ATP binding"/>
    <property type="evidence" value="ECO:0007669"/>
    <property type="project" value="UniProtKB-UniRule"/>
</dbReference>
<comment type="caution">
    <text evidence="6">The sequence shown here is derived from an EMBL/GenBank/DDBJ whole genome shotgun (WGS) entry which is preliminary data.</text>
</comment>
<dbReference type="Pfam" id="PF00069">
    <property type="entry name" value="Pkinase"/>
    <property type="match status" value="1"/>
</dbReference>
<dbReference type="InterPro" id="IPR047173">
    <property type="entry name" value="STRAD_A/B-like"/>
</dbReference>
<dbReference type="GO" id="GO:0043539">
    <property type="term" value="F:protein serine/threonine kinase activator activity"/>
    <property type="evidence" value="ECO:0007669"/>
    <property type="project" value="InterPro"/>
</dbReference>
<evidence type="ECO:0000256" key="1">
    <source>
        <dbReference type="ARBA" id="ARBA00008874"/>
    </source>
</evidence>
<dbReference type="InterPro" id="IPR000719">
    <property type="entry name" value="Prot_kinase_dom"/>
</dbReference>
<dbReference type="EMBL" id="JANBPY010000288">
    <property type="protein sequence ID" value="KAJ1967748.1"/>
    <property type="molecule type" value="Genomic_DNA"/>
</dbReference>
<dbReference type="FunFam" id="1.10.510.10:FF:000947">
    <property type="entry name" value="serine/threonine-protein kinase OSR1"/>
    <property type="match status" value="1"/>
</dbReference>
<dbReference type="Proteomes" id="UP001150925">
    <property type="component" value="Unassembled WGS sequence"/>
</dbReference>
<dbReference type="PROSITE" id="PS00107">
    <property type="entry name" value="PROTEIN_KINASE_ATP"/>
    <property type="match status" value="1"/>
</dbReference>
<feature type="compositionally biased region" description="Polar residues" evidence="4">
    <location>
        <begin position="705"/>
        <end position="714"/>
    </location>
</feature>
<feature type="region of interest" description="Disordered" evidence="4">
    <location>
        <begin position="1"/>
        <end position="77"/>
    </location>
</feature>
<dbReference type="AlphaFoldDB" id="A0A9W8AS18"/>
<dbReference type="PANTHER" id="PTHR48014">
    <property type="entry name" value="SERINE/THREONINE-PROTEIN KINASE FRAY2"/>
    <property type="match status" value="1"/>
</dbReference>
<dbReference type="GO" id="GO:0004672">
    <property type="term" value="F:protein kinase activity"/>
    <property type="evidence" value="ECO:0007669"/>
    <property type="project" value="InterPro"/>
</dbReference>
<keyword evidence="2" id="KW-0547">Nucleotide-binding</keyword>
<dbReference type="PROSITE" id="PS50011">
    <property type="entry name" value="PROTEIN_KINASE_DOM"/>
    <property type="match status" value="1"/>
</dbReference>
<proteinExistence type="inferred from homology"/>
<protein>
    <recommendedName>
        <fullName evidence="5">Protein kinase domain-containing protein</fullName>
    </recommendedName>
</protein>
<feature type="region of interest" description="Disordered" evidence="4">
    <location>
        <begin position="675"/>
        <end position="730"/>
    </location>
</feature>
<evidence type="ECO:0000256" key="4">
    <source>
        <dbReference type="SAM" id="MobiDB-lite"/>
    </source>
</evidence>
<keyword evidence="3" id="KW-0175">Coiled coil</keyword>
<dbReference type="GO" id="GO:0006611">
    <property type="term" value="P:protein export from nucleus"/>
    <property type="evidence" value="ECO:0007669"/>
    <property type="project" value="TreeGrafter"/>
</dbReference>
<dbReference type="OrthoDB" id="248923at2759"/>
<name>A0A9W8AS18_9FUNG</name>
<dbReference type="InterPro" id="IPR017441">
    <property type="entry name" value="Protein_kinase_ATP_BS"/>
</dbReference>
<dbReference type="GO" id="GO:1902554">
    <property type="term" value="C:serine/threonine protein kinase complex"/>
    <property type="evidence" value="ECO:0007669"/>
    <property type="project" value="TreeGrafter"/>
</dbReference>
<reference evidence="6" key="1">
    <citation type="submission" date="2022-07" db="EMBL/GenBank/DDBJ databases">
        <title>Phylogenomic reconstructions and comparative analyses of Kickxellomycotina fungi.</title>
        <authorList>
            <person name="Reynolds N.K."/>
            <person name="Stajich J.E."/>
            <person name="Barry K."/>
            <person name="Grigoriev I.V."/>
            <person name="Crous P."/>
            <person name="Smith M.E."/>
        </authorList>
    </citation>
    <scope>NUCLEOTIDE SEQUENCE</scope>
    <source>
        <strain evidence="6">RSA 1196</strain>
    </source>
</reference>
<organism evidence="6 7">
    <name type="scientific">Dispira parvispora</name>
    <dbReference type="NCBI Taxonomy" id="1520584"/>
    <lineage>
        <taxon>Eukaryota</taxon>
        <taxon>Fungi</taxon>
        <taxon>Fungi incertae sedis</taxon>
        <taxon>Zoopagomycota</taxon>
        <taxon>Kickxellomycotina</taxon>
        <taxon>Dimargaritomycetes</taxon>
        <taxon>Dimargaritales</taxon>
        <taxon>Dimargaritaceae</taxon>
        <taxon>Dispira</taxon>
    </lineage>
</organism>
<dbReference type="SUPFAM" id="SSF56112">
    <property type="entry name" value="Protein kinase-like (PK-like)"/>
    <property type="match status" value="1"/>
</dbReference>
<gene>
    <name evidence="6" type="ORF">IWQ62_001662</name>
</gene>
<feature type="region of interest" description="Disordered" evidence="4">
    <location>
        <begin position="580"/>
        <end position="625"/>
    </location>
</feature>
<comment type="similarity">
    <text evidence="1">Belongs to the protein kinase superfamily. STE Ser/Thr protein kinase family. STE20 subfamily.</text>
</comment>
<dbReference type="Gene3D" id="1.10.510.10">
    <property type="entry name" value="Transferase(Phosphotransferase) domain 1"/>
    <property type="match status" value="1"/>
</dbReference>
<evidence type="ECO:0000313" key="6">
    <source>
        <dbReference type="EMBL" id="KAJ1967748.1"/>
    </source>
</evidence>
<feature type="coiled-coil region" evidence="3">
    <location>
        <begin position="734"/>
        <end position="761"/>
    </location>
</feature>
<feature type="compositionally biased region" description="Low complexity" evidence="4">
    <location>
        <begin position="675"/>
        <end position="698"/>
    </location>
</feature>
<feature type="binding site" evidence="2">
    <location>
        <position position="142"/>
    </location>
    <ligand>
        <name>ATP</name>
        <dbReference type="ChEBI" id="CHEBI:30616"/>
    </ligand>
</feature>
<dbReference type="InterPro" id="IPR011009">
    <property type="entry name" value="Kinase-like_dom_sf"/>
</dbReference>
<keyword evidence="7" id="KW-1185">Reference proteome</keyword>
<dbReference type="SMART" id="SM00220">
    <property type="entry name" value="S_TKc"/>
    <property type="match status" value="1"/>
</dbReference>
<feature type="domain" description="Protein kinase" evidence="5">
    <location>
        <begin position="113"/>
        <end position="377"/>
    </location>
</feature>